<keyword evidence="2" id="KW-0238">DNA-binding</keyword>
<evidence type="ECO:0000256" key="2">
    <source>
        <dbReference type="ARBA" id="ARBA00023125"/>
    </source>
</evidence>
<dbReference type="SMART" id="SM00345">
    <property type="entry name" value="HTH_GNTR"/>
    <property type="match status" value="1"/>
</dbReference>
<gene>
    <name evidence="5" type="ORF">FM119_12350</name>
</gene>
<dbReference type="Pfam" id="PF00392">
    <property type="entry name" value="GntR"/>
    <property type="match status" value="1"/>
</dbReference>
<dbReference type="Gene3D" id="1.20.120.530">
    <property type="entry name" value="GntR ligand-binding domain-like"/>
    <property type="match status" value="1"/>
</dbReference>
<dbReference type="GO" id="GO:0003677">
    <property type="term" value="F:DNA binding"/>
    <property type="evidence" value="ECO:0007669"/>
    <property type="project" value="UniProtKB-KW"/>
</dbReference>
<dbReference type="SMART" id="SM00895">
    <property type="entry name" value="FCD"/>
    <property type="match status" value="1"/>
</dbReference>
<dbReference type="AlphaFoldDB" id="A0A1R4K9V1"/>
<keyword evidence="1" id="KW-0805">Transcription regulation</keyword>
<dbReference type="PROSITE" id="PS50949">
    <property type="entry name" value="HTH_GNTR"/>
    <property type="match status" value="1"/>
</dbReference>
<dbReference type="PANTHER" id="PTHR43537:SF5">
    <property type="entry name" value="UXU OPERON TRANSCRIPTIONAL REGULATOR"/>
    <property type="match status" value="1"/>
</dbReference>
<proteinExistence type="predicted"/>
<keyword evidence="6" id="KW-1185">Reference proteome</keyword>
<dbReference type="OrthoDB" id="3864082at2"/>
<evidence type="ECO:0000313" key="6">
    <source>
        <dbReference type="Proteomes" id="UP000196778"/>
    </source>
</evidence>
<dbReference type="InterPro" id="IPR036388">
    <property type="entry name" value="WH-like_DNA-bd_sf"/>
</dbReference>
<dbReference type="SUPFAM" id="SSF46785">
    <property type="entry name" value="Winged helix' DNA-binding domain"/>
    <property type="match status" value="1"/>
</dbReference>
<dbReference type="InterPro" id="IPR036390">
    <property type="entry name" value="WH_DNA-bd_sf"/>
</dbReference>
<evidence type="ECO:0000256" key="1">
    <source>
        <dbReference type="ARBA" id="ARBA00023015"/>
    </source>
</evidence>
<dbReference type="InterPro" id="IPR011711">
    <property type="entry name" value="GntR_C"/>
</dbReference>
<evidence type="ECO:0000256" key="3">
    <source>
        <dbReference type="ARBA" id="ARBA00023163"/>
    </source>
</evidence>
<dbReference type="PANTHER" id="PTHR43537">
    <property type="entry name" value="TRANSCRIPTIONAL REGULATOR, GNTR FAMILY"/>
    <property type="match status" value="1"/>
</dbReference>
<reference evidence="6" key="1">
    <citation type="submission" date="2017-02" db="EMBL/GenBank/DDBJ databases">
        <authorList>
            <person name="Dridi B."/>
        </authorList>
    </citation>
    <scope>NUCLEOTIDE SEQUENCE [LARGE SCALE GENOMIC DNA]</scope>
    <source>
        <strain evidence="6">EB411</strain>
    </source>
</reference>
<dbReference type="Gene3D" id="1.10.10.10">
    <property type="entry name" value="Winged helix-like DNA-binding domain superfamily/Winged helix DNA-binding domain"/>
    <property type="match status" value="1"/>
</dbReference>
<dbReference type="GO" id="GO:0003700">
    <property type="term" value="F:DNA-binding transcription factor activity"/>
    <property type="evidence" value="ECO:0007669"/>
    <property type="project" value="InterPro"/>
</dbReference>
<accession>A0A1R4K9V1</accession>
<organism evidence="5 6">
    <name type="scientific">Mycetocola reblochoni REB411</name>
    <dbReference type="NCBI Taxonomy" id="1255698"/>
    <lineage>
        <taxon>Bacteria</taxon>
        <taxon>Bacillati</taxon>
        <taxon>Actinomycetota</taxon>
        <taxon>Actinomycetes</taxon>
        <taxon>Micrococcales</taxon>
        <taxon>Microbacteriaceae</taxon>
        <taxon>Mycetocola</taxon>
    </lineage>
</organism>
<feature type="domain" description="HTH gntR-type" evidence="4">
    <location>
        <begin position="24"/>
        <end position="91"/>
    </location>
</feature>
<dbReference type="CDD" id="cd07377">
    <property type="entry name" value="WHTH_GntR"/>
    <property type="match status" value="1"/>
</dbReference>
<dbReference type="InterPro" id="IPR000524">
    <property type="entry name" value="Tscrpt_reg_HTH_GntR"/>
</dbReference>
<evidence type="ECO:0000259" key="4">
    <source>
        <dbReference type="PROSITE" id="PS50949"/>
    </source>
</evidence>
<dbReference type="Proteomes" id="UP000196778">
    <property type="component" value="Unassembled WGS sequence"/>
</dbReference>
<sequence>MTTTPASVPPVPRREPAVVEIDRKALRDHVSELILELLLRGEFAPGERLGIENLARRINVSPTPVREALVQLERTKLITREALKGYRVAPPLDATQMSQLSAARLMLETEAVRLATPLGAEGVERLRAAQRRHAEAGAGIIERGEAAIGDAELTGHYFACDTAFHRVFIESCGNPFIVEMTDALGAQLHRMRQTVSHGVTDVAEAIAEHAAMAEAIASGDPDAASAAVRAHLLRVQDRALRAAGPLGSPGPPSCTH</sequence>
<name>A0A1R4K9V1_9MICO</name>
<keyword evidence="3" id="KW-0804">Transcription</keyword>
<dbReference type="InterPro" id="IPR008920">
    <property type="entry name" value="TF_FadR/GntR_C"/>
</dbReference>
<dbReference type="EMBL" id="FUKR01000072">
    <property type="protein sequence ID" value="SJN41018.1"/>
    <property type="molecule type" value="Genomic_DNA"/>
</dbReference>
<dbReference type="Pfam" id="PF07729">
    <property type="entry name" value="FCD"/>
    <property type="match status" value="1"/>
</dbReference>
<dbReference type="SUPFAM" id="SSF48008">
    <property type="entry name" value="GntR ligand-binding domain-like"/>
    <property type="match status" value="1"/>
</dbReference>
<dbReference type="RefSeq" id="WP_087138469.1">
    <property type="nucleotide sequence ID" value="NZ_FUKR01000072.1"/>
</dbReference>
<evidence type="ECO:0000313" key="5">
    <source>
        <dbReference type="EMBL" id="SJN41018.1"/>
    </source>
</evidence>
<protein>
    <submittedName>
        <fullName evidence="5">Transcriptional regulator, GntR family</fullName>
    </submittedName>
</protein>